<evidence type="ECO:0000313" key="2">
    <source>
        <dbReference type="Proteomes" id="UP000243904"/>
    </source>
</evidence>
<dbReference type="Proteomes" id="UP000243904">
    <property type="component" value="Chromosome I"/>
</dbReference>
<gene>
    <name evidence="1" type="ORF">SAMN05444158_0076</name>
</gene>
<dbReference type="NCBIfam" id="TIGR04396">
    <property type="entry name" value="surf_polysacc"/>
    <property type="match status" value="1"/>
</dbReference>
<dbReference type="InterPro" id="IPR030906">
    <property type="entry name" value="Surf_polysacc"/>
</dbReference>
<sequence>MRIGWVVDHPKRDLAGSVLAAYQLASRGASVAIIPMYEQGVDVPRLGLDTLVVNYARAANLGLMRSFAEAGLTLHVLDTEGGVLAEKGGNSPPAMAAYIKNSGYADVLSGYFFWGGRLHEAFNDNQTMKPDQLHLTGCPRFDFAAPRWRKLLDGERRGYLLVNANFPLVNSRFSSKPGAEREAMIRAGWDAAYIDRFLPDLKQVFANYLIEIGRLAEARPDRAILLRPHPFESEEVYRTALARHSNVVVDGTGSVLDMIQNAAAVIHLNCGTAVEAVLLEKLPIQLEYLNTPATAGHALLPARVSRAVASFDELLATIDHLDEETGKFDFAGVHAADIDAFFYRNDGLAAERVADILVSAKDRRQPFVSLSSALRGTRPNPSRGQIAKGAASLLFGSAATEKLRTWFSPARRDKRIEPADVGTLLERIAIHDNRDPSLFTATRARCVKTGLPLASIVVEQRPIRT</sequence>
<reference evidence="2" key="1">
    <citation type="submission" date="2016-10" db="EMBL/GenBank/DDBJ databases">
        <authorList>
            <person name="Varghese N."/>
            <person name="Submissions S."/>
        </authorList>
    </citation>
    <scope>NUCLEOTIDE SEQUENCE [LARGE SCALE GENOMIC DNA]</scope>
    <source>
        <strain evidence="2">GAS369</strain>
    </source>
</reference>
<organism evidence="1 2">
    <name type="scientific">Bradyrhizobium canariense</name>
    <dbReference type="NCBI Taxonomy" id="255045"/>
    <lineage>
        <taxon>Bacteria</taxon>
        <taxon>Pseudomonadati</taxon>
        <taxon>Pseudomonadota</taxon>
        <taxon>Alphaproteobacteria</taxon>
        <taxon>Hyphomicrobiales</taxon>
        <taxon>Nitrobacteraceae</taxon>
        <taxon>Bradyrhizobium</taxon>
    </lineage>
</organism>
<dbReference type="EMBL" id="LT629750">
    <property type="protein sequence ID" value="SDR81330.1"/>
    <property type="molecule type" value="Genomic_DNA"/>
</dbReference>
<dbReference type="RefSeq" id="WP_244548935.1">
    <property type="nucleotide sequence ID" value="NZ_LT629750.1"/>
</dbReference>
<dbReference type="AlphaFoldDB" id="A0A1H1M3U6"/>
<proteinExistence type="predicted"/>
<name>A0A1H1M3U6_9BRAD</name>
<keyword evidence="2" id="KW-1185">Reference proteome</keyword>
<accession>A0A1H1M3U6</accession>
<protein>
    <submittedName>
        <fullName evidence="1">Surface carbohydrate biosynthesis protein</fullName>
    </submittedName>
</protein>
<evidence type="ECO:0000313" key="1">
    <source>
        <dbReference type="EMBL" id="SDR81330.1"/>
    </source>
</evidence>